<comment type="caution">
    <text evidence="8">The sequence shown here is derived from an EMBL/GenBank/DDBJ whole genome shotgun (WGS) entry which is preliminary data.</text>
</comment>
<dbReference type="Pfam" id="PF03442">
    <property type="entry name" value="CBM_X2"/>
    <property type="match status" value="1"/>
</dbReference>
<evidence type="ECO:0000256" key="2">
    <source>
        <dbReference type="ARBA" id="ARBA00023001"/>
    </source>
</evidence>
<feature type="domain" description="SGNH hydrolase-type esterase" evidence="7">
    <location>
        <begin position="437"/>
        <end position="683"/>
    </location>
</feature>
<dbReference type="InterPro" id="IPR014756">
    <property type="entry name" value="Ig_E-set"/>
</dbReference>
<dbReference type="Gene3D" id="3.40.50.1110">
    <property type="entry name" value="SGNH hydrolase"/>
    <property type="match status" value="1"/>
</dbReference>
<dbReference type="InterPro" id="IPR005102">
    <property type="entry name" value="Carbo-bd_X2"/>
</dbReference>
<keyword evidence="1 5" id="KW-0732">Signal</keyword>
<dbReference type="Proteomes" id="UP000719942">
    <property type="component" value="Unassembled WGS sequence"/>
</dbReference>
<dbReference type="RefSeq" id="WP_219964326.1">
    <property type="nucleotide sequence ID" value="NZ_JAGFNZ010000001.1"/>
</dbReference>
<dbReference type="InterPro" id="IPR036514">
    <property type="entry name" value="SGNH_hydro_sf"/>
</dbReference>
<dbReference type="EMBL" id="JAGFNZ010000001">
    <property type="protein sequence ID" value="MBW7571957.1"/>
    <property type="molecule type" value="Genomic_DNA"/>
</dbReference>
<dbReference type="InterPro" id="IPR013783">
    <property type="entry name" value="Ig-like_fold"/>
</dbReference>
<evidence type="ECO:0000313" key="8">
    <source>
        <dbReference type="EMBL" id="MBW7571957.1"/>
    </source>
</evidence>
<keyword evidence="3" id="KW-0119">Carbohydrate metabolism</keyword>
<evidence type="ECO:0008006" key="10">
    <source>
        <dbReference type="Google" id="ProtNLM"/>
    </source>
</evidence>
<evidence type="ECO:0000259" key="7">
    <source>
        <dbReference type="Pfam" id="PF13472"/>
    </source>
</evidence>
<evidence type="ECO:0000256" key="1">
    <source>
        <dbReference type="ARBA" id="ARBA00022729"/>
    </source>
</evidence>
<dbReference type="Gene3D" id="2.60.40.10">
    <property type="entry name" value="Immunoglobulins"/>
    <property type="match status" value="1"/>
</dbReference>
<feature type="chain" id="PRO_5046661140" description="Lysophospholipase L1-like esterase" evidence="5">
    <location>
        <begin position="30"/>
        <end position="1092"/>
    </location>
</feature>
<dbReference type="SUPFAM" id="SSF81296">
    <property type="entry name" value="E set domains"/>
    <property type="match status" value="1"/>
</dbReference>
<reference evidence="8 9" key="1">
    <citation type="submission" date="2021-03" db="EMBL/GenBank/DDBJ databases">
        <title>Caproiciproducens sp. nov. isolated from feces of cow.</title>
        <authorList>
            <person name="Choi J.-Y."/>
        </authorList>
    </citation>
    <scope>NUCLEOTIDE SEQUENCE [LARGE SCALE GENOMIC DNA]</scope>
    <source>
        <strain evidence="8 9">AGMB10547</strain>
    </source>
</reference>
<evidence type="ECO:0000256" key="4">
    <source>
        <dbReference type="ARBA" id="ARBA00023326"/>
    </source>
</evidence>
<proteinExistence type="predicted"/>
<feature type="domain" description="Carbohydrate binding X2" evidence="6">
    <location>
        <begin position="352"/>
        <end position="418"/>
    </location>
</feature>
<evidence type="ECO:0000313" key="9">
    <source>
        <dbReference type="Proteomes" id="UP000719942"/>
    </source>
</evidence>
<accession>A0ABS7DKY4</accession>
<feature type="signal peptide" evidence="5">
    <location>
        <begin position="1"/>
        <end position="29"/>
    </location>
</feature>
<evidence type="ECO:0000259" key="6">
    <source>
        <dbReference type="Pfam" id="PF03442"/>
    </source>
</evidence>
<organism evidence="8 9">
    <name type="scientific">Caproiciproducens faecalis</name>
    <dbReference type="NCBI Taxonomy" id="2820301"/>
    <lineage>
        <taxon>Bacteria</taxon>
        <taxon>Bacillati</taxon>
        <taxon>Bacillota</taxon>
        <taxon>Clostridia</taxon>
        <taxon>Eubacteriales</taxon>
        <taxon>Acutalibacteraceae</taxon>
        <taxon>Caproiciproducens</taxon>
    </lineage>
</organism>
<name>A0ABS7DKY4_9FIRM</name>
<keyword evidence="2" id="KW-0136">Cellulose degradation</keyword>
<keyword evidence="4" id="KW-0624">Polysaccharide degradation</keyword>
<protein>
    <recommendedName>
        <fullName evidence="10">Lysophospholipase L1-like esterase</fullName>
    </recommendedName>
</protein>
<dbReference type="InterPro" id="IPR013830">
    <property type="entry name" value="SGNH_hydro"/>
</dbReference>
<sequence>MIKLVQKRACSLLLAVALVLTMLPTAAFAAEANTYYVDSNSNTQHIAATEIDNDTATLDSGWYVVDSGTVKIDHTLTVTGDVKLILADGASLTVNGSDGDNAGIEVTADNSLSIYAQSIGSNMGKLTATGSENGAGIGSDSFSPSGNISICGGRITATGGNGSDVAAGIGNVSGTSFGTISIYGGMVTATNGFGDTYPDIGGHSGDGDEILIKGGTIVSSRSDSSVNLGVALDYTGTFPEVVIDGGSIHRGLIVSSSCKNNAGDLISPSPDELTIPGQINAAVSSVSINGEPYGNGVYTDGSGKLYLNLPAYNSVLPVVVTMNDESKYWAAYEPGSGSSITLVNAAETSVFPGTAVFLSYLPQNIKVYKLDPANAFSGIHNGATDLTLNLDYTVDGDTVIIKKEYLETLPTGVASLSFAGLNATLKVTVLAAPEYVALGDSIPAGYGLPGYSPNSQKPPLIAYPTLVGDTMHLSAGSFAQSGMRSSELLAGLSDPLIGASLSQAKVITLSIGSDDILLPFLNIVASKLSCNPEDIQSTLAALKISDPVALAAALGSLNADHSSGLKNNPDIQSAASGFSANFLGIISALKAAAPNAKIYVTNVYNPYEGIKLPYGAGTLDLGGIADGYIRTLNSAFSTDSADYTLIDNYSLFSNSLKNGIPLVNADFKSSNLDPHPNTHGHAAIASTILTAGGYTPTTGTVSTAIGSLSENSTPGEVAGAIAQALCLPSSDQSLIPSQQIAKLEGLMQSTLGVTPPSLPEPVTTGFIGPDELPKSPIVATGLLIDILLFYNKVNTVTLSTIQQPTTLGPSGSQIVFDLTLTGQTASGAPQTIHTVLPFPVTVTLKLPTNFILRPSFTYVAVHTKADGTQETLPLTIGGTAGHYTATFTTSSFSTFSLVGTSNGSSSGSHHSSDGSVSSPSVTVSTAATAFVSDTNADFSVNGAYQFKITSQNGAAPSLTVGTPGVFETQLVRTSDNDYYFRLTAIGKPGSKAGIYINGVKLLAATVGTTVSLVKSDTTASFKVTKGKAYTFRLTANTKPSFTSGNSSVFQVRFVKQSVRDYFYQVTAVGKPGQAAGFYINSNKTPIAAASVA</sequence>
<dbReference type="SUPFAM" id="SSF52266">
    <property type="entry name" value="SGNH hydrolase"/>
    <property type="match status" value="1"/>
</dbReference>
<evidence type="ECO:0000256" key="3">
    <source>
        <dbReference type="ARBA" id="ARBA00023277"/>
    </source>
</evidence>
<keyword evidence="9" id="KW-1185">Reference proteome</keyword>
<evidence type="ECO:0000256" key="5">
    <source>
        <dbReference type="SAM" id="SignalP"/>
    </source>
</evidence>
<gene>
    <name evidence="8" type="ORF">J5W02_03955</name>
</gene>
<dbReference type="Pfam" id="PF13472">
    <property type="entry name" value="Lipase_GDSL_2"/>
    <property type="match status" value="1"/>
</dbReference>